<dbReference type="PANTHER" id="PTHR30093:SF2">
    <property type="entry name" value="TYPE II SECRETION SYSTEM PROTEIN H"/>
    <property type="match status" value="1"/>
</dbReference>
<dbReference type="InterPro" id="IPR012902">
    <property type="entry name" value="N_methyl_site"/>
</dbReference>
<proteinExistence type="predicted"/>
<keyword evidence="1" id="KW-1133">Transmembrane helix</keyword>
<evidence type="ECO:0000259" key="2">
    <source>
        <dbReference type="Pfam" id="PF07596"/>
    </source>
</evidence>
<dbReference type="EMBL" id="CP037452">
    <property type="protein sequence ID" value="QDV49703.1"/>
    <property type="molecule type" value="Genomic_DNA"/>
</dbReference>
<dbReference type="PANTHER" id="PTHR30093">
    <property type="entry name" value="GENERAL SECRETION PATHWAY PROTEIN G"/>
    <property type="match status" value="1"/>
</dbReference>
<keyword evidence="1" id="KW-0812">Transmembrane</keyword>
<feature type="domain" description="DUF1559" evidence="2">
    <location>
        <begin position="36"/>
        <end position="304"/>
    </location>
</feature>
<dbReference type="Pfam" id="PF07963">
    <property type="entry name" value="N_methyl"/>
    <property type="match status" value="1"/>
</dbReference>
<dbReference type="Pfam" id="PF07596">
    <property type="entry name" value="SBP_bac_10"/>
    <property type="match status" value="1"/>
</dbReference>
<name>A0A518I9B9_9PLAN</name>
<keyword evidence="1" id="KW-0472">Membrane</keyword>
<dbReference type="AlphaFoldDB" id="A0A518I9B9"/>
<dbReference type="InterPro" id="IPR045584">
    <property type="entry name" value="Pilin-like"/>
</dbReference>
<gene>
    <name evidence="3" type="primary">xcpT_21</name>
    <name evidence="3" type="ORF">Enr17x_17240</name>
</gene>
<keyword evidence="4" id="KW-1185">Reference proteome</keyword>
<accession>A0A518I9B9</accession>
<evidence type="ECO:0000313" key="3">
    <source>
        <dbReference type="EMBL" id="QDV49703.1"/>
    </source>
</evidence>
<evidence type="ECO:0000313" key="4">
    <source>
        <dbReference type="Proteomes" id="UP000318313"/>
    </source>
</evidence>
<dbReference type="InterPro" id="IPR027558">
    <property type="entry name" value="Pre_pil_HX9DG_C"/>
</dbReference>
<reference evidence="3 4" key="1">
    <citation type="submission" date="2019-03" db="EMBL/GenBank/DDBJ databases">
        <title>Deep-cultivation of Planctomycetes and their phenomic and genomic characterization uncovers novel biology.</title>
        <authorList>
            <person name="Wiegand S."/>
            <person name="Jogler M."/>
            <person name="Boedeker C."/>
            <person name="Pinto D."/>
            <person name="Vollmers J."/>
            <person name="Rivas-Marin E."/>
            <person name="Kohn T."/>
            <person name="Peeters S.H."/>
            <person name="Heuer A."/>
            <person name="Rast P."/>
            <person name="Oberbeckmann S."/>
            <person name="Bunk B."/>
            <person name="Jeske O."/>
            <person name="Meyerdierks A."/>
            <person name="Storesund J.E."/>
            <person name="Kallscheuer N."/>
            <person name="Luecker S."/>
            <person name="Lage O.M."/>
            <person name="Pohl T."/>
            <person name="Merkel B.J."/>
            <person name="Hornburger P."/>
            <person name="Mueller R.-W."/>
            <person name="Bruemmer F."/>
            <person name="Labrenz M."/>
            <person name="Spormann A.M."/>
            <person name="Op den Camp H."/>
            <person name="Overmann J."/>
            <person name="Amann R."/>
            <person name="Jetten M.S.M."/>
            <person name="Mascher T."/>
            <person name="Medema M.H."/>
            <person name="Devos D.P."/>
            <person name="Kaster A.-K."/>
            <person name="Ovreas L."/>
            <person name="Rohde M."/>
            <person name="Galperin M.Y."/>
            <person name="Jogler C."/>
        </authorList>
    </citation>
    <scope>NUCLEOTIDE SEQUENCE [LARGE SCALE GENOMIC DNA]</scope>
    <source>
        <strain evidence="3 4">Enr17</strain>
    </source>
</reference>
<dbReference type="SUPFAM" id="SSF54523">
    <property type="entry name" value="Pili subunits"/>
    <property type="match status" value="1"/>
</dbReference>
<sequence length="323" mass="34802">MRSFDRRGRKGFTLIELLVVIAIIAILIALLLPAVQQAREAARRSTCKNQLKQIGLALHNYHETHRIFPQGGFGRSIGSGTSASTANNVSMSFLVMILPFVDQAPMYESFNLNRGYSYSANRQVCLNVPPVFLCPSSNKTHSTHTSEVVGSAPMYASHYVGNMGPVGTNATTSAPYQLECENPSSGTSVPNCRSGNDVSNMGVLGGPRSKIRLRDILDGSSNTIMVGEMSGHKYLTEAIAPRGWNRGCHNDSCGSSKNVKFGINVHGFVSGEFNNMSFGSVHEGGCHLLMADGSVHFASENVDMNVYLATASREGGETNTLEF</sequence>
<dbReference type="Proteomes" id="UP000318313">
    <property type="component" value="Chromosome"/>
</dbReference>
<feature type="transmembrane region" description="Helical" evidence="1">
    <location>
        <begin position="12"/>
        <end position="35"/>
    </location>
</feature>
<dbReference type="NCBIfam" id="TIGR02532">
    <property type="entry name" value="IV_pilin_GFxxxE"/>
    <property type="match status" value="1"/>
</dbReference>
<dbReference type="Gene3D" id="3.30.700.10">
    <property type="entry name" value="Glycoprotein, Type 4 Pilin"/>
    <property type="match status" value="1"/>
</dbReference>
<dbReference type="NCBIfam" id="TIGR04294">
    <property type="entry name" value="pre_pil_HX9DG"/>
    <property type="match status" value="1"/>
</dbReference>
<protein>
    <submittedName>
        <fullName evidence="3">Type II secretion system protein G</fullName>
    </submittedName>
</protein>
<dbReference type="RefSeq" id="WP_145307670.1">
    <property type="nucleotide sequence ID" value="NZ_CP037452.1"/>
</dbReference>
<evidence type="ECO:0000256" key="1">
    <source>
        <dbReference type="SAM" id="Phobius"/>
    </source>
</evidence>
<organism evidence="3 4">
    <name type="scientific">Gimesia fumaroli</name>
    <dbReference type="NCBI Taxonomy" id="2527976"/>
    <lineage>
        <taxon>Bacteria</taxon>
        <taxon>Pseudomonadati</taxon>
        <taxon>Planctomycetota</taxon>
        <taxon>Planctomycetia</taxon>
        <taxon>Planctomycetales</taxon>
        <taxon>Planctomycetaceae</taxon>
        <taxon>Gimesia</taxon>
    </lineage>
</organism>
<dbReference type="PROSITE" id="PS00409">
    <property type="entry name" value="PROKAR_NTER_METHYL"/>
    <property type="match status" value="1"/>
</dbReference>
<dbReference type="KEGG" id="gfm:Enr17x_17240"/>
<dbReference type="InterPro" id="IPR011453">
    <property type="entry name" value="DUF1559"/>
</dbReference>
<dbReference type="OrthoDB" id="255848at2"/>